<reference evidence="2 3" key="1">
    <citation type="submission" date="2019-06" db="EMBL/GenBank/DDBJ databases">
        <title>Sequencing the genomes of 1000 actinobacteria strains.</title>
        <authorList>
            <person name="Klenk H.-P."/>
        </authorList>
    </citation>
    <scope>NUCLEOTIDE SEQUENCE [LARGE SCALE GENOMIC DNA]</scope>
    <source>
        <strain evidence="2 3">DSM 45679</strain>
    </source>
</reference>
<dbReference type="AlphaFoldDB" id="A0A542DJI4"/>
<keyword evidence="3" id="KW-1185">Reference proteome</keyword>
<evidence type="ECO:0000313" key="3">
    <source>
        <dbReference type="Proteomes" id="UP000320876"/>
    </source>
</evidence>
<gene>
    <name evidence="2" type="ORF">FB471_3016</name>
</gene>
<proteinExistence type="predicted"/>
<organism evidence="2 3">
    <name type="scientific">Amycolatopsis cihanbeyliensis</name>
    <dbReference type="NCBI Taxonomy" id="1128664"/>
    <lineage>
        <taxon>Bacteria</taxon>
        <taxon>Bacillati</taxon>
        <taxon>Actinomycetota</taxon>
        <taxon>Actinomycetes</taxon>
        <taxon>Pseudonocardiales</taxon>
        <taxon>Pseudonocardiaceae</taxon>
        <taxon>Amycolatopsis</taxon>
    </lineage>
</organism>
<dbReference type="Proteomes" id="UP000320876">
    <property type="component" value="Unassembled WGS sequence"/>
</dbReference>
<dbReference type="RefSeq" id="WP_141998855.1">
    <property type="nucleotide sequence ID" value="NZ_VFML01000001.1"/>
</dbReference>
<accession>A0A542DJI4</accession>
<evidence type="ECO:0000313" key="2">
    <source>
        <dbReference type="EMBL" id="TQJ03261.1"/>
    </source>
</evidence>
<protein>
    <submittedName>
        <fullName evidence="2">Uncharacterized protein</fullName>
    </submittedName>
</protein>
<dbReference type="EMBL" id="VFML01000001">
    <property type="protein sequence ID" value="TQJ03261.1"/>
    <property type="molecule type" value="Genomic_DNA"/>
</dbReference>
<name>A0A542DJI4_AMYCI</name>
<evidence type="ECO:0000256" key="1">
    <source>
        <dbReference type="SAM" id="MobiDB-lite"/>
    </source>
</evidence>
<feature type="region of interest" description="Disordered" evidence="1">
    <location>
        <begin position="1"/>
        <end position="37"/>
    </location>
</feature>
<sequence>MTRLLITDVDPGSADPSAKNVPAGPGLPTTYSASDMERTPMVDTLTPAVDVRWSAELADVVGRRPKQSAFLESRTFEAARLTWLFDLAAALHAAGLDEDAAHVQNAALDLIHAAVTEAGGEGR</sequence>
<comment type="caution">
    <text evidence="2">The sequence shown here is derived from an EMBL/GenBank/DDBJ whole genome shotgun (WGS) entry which is preliminary data.</text>
</comment>